<reference evidence="8 9" key="1">
    <citation type="journal article" date="2015" name="Nature">
        <title>rRNA introns, odd ribosomes, and small enigmatic genomes across a large radiation of phyla.</title>
        <authorList>
            <person name="Brown C.T."/>
            <person name="Hug L.A."/>
            <person name="Thomas B.C."/>
            <person name="Sharon I."/>
            <person name="Castelle C.J."/>
            <person name="Singh A."/>
            <person name="Wilkins M.J."/>
            <person name="Williams K.H."/>
            <person name="Banfield J.F."/>
        </authorList>
    </citation>
    <scope>NUCLEOTIDE SEQUENCE [LARGE SCALE GENOMIC DNA]</scope>
</reference>
<dbReference type="GO" id="GO:0006431">
    <property type="term" value="P:methionyl-tRNA aminoacylation"/>
    <property type="evidence" value="ECO:0007669"/>
    <property type="project" value="InterPro"/>
</dbReference>
<dbReference type="Proteomes" id="UP000033944">
    <property type="component" value="Unassembled WGS sequence"/>
</dbReference>
<name>A0A0G0L6N5_9BACT</name>
<dbReference type="PANTHER" id="PTHR43326">
    <property type="entry name" value="METHIONYL-TRNA SYNTHETASE"/>
    <property type="match status" value="1"/>
</dbReference>
<organism evidence="8 9">
    <name type="scientific">Candidatus Woesebacteria bacterium GW2011_GWB1_38_8b</name>
    <dbReference type="NCBI Taxonomy" id="1618571"/>
    <lineage>
        <taxon>Bacteria</taxon>
        <taxon>Candidatus Woeseibacteriota</taxon>
    </lineage>
</organism>
<evidence type="ECO:0000313" key="9">
    <source>
        <dbReference type="Proteomes" id="UP000033944"/>
    </source>
</evidence>
<proteinExistence type="inferred from homology"/>
<keyword evidence="5 6" id="KW-0030">Aminoacyl-tRNA synthetase</keyword>
<comment type="similarity">
    <text evidence="6">Belongs to the class-I aminoacyl-tRNA synthetase family.</text>
</comment>
<dbReference type="PRINTS" id="PR01041">
    <property type="entry name" value="TRNASYNTHMET"/>
</dbReference>
<dbReference type="PATRIC" id="fig|1618571.3.peg.789"/>
<evidence type="ECO:0000256" key="3">
    <source>
        <dbReference type="ARBA" id="ARBA00022840"/>
    </source>
</evidence>
<protein>
    <submittedName>
        <fullName evidence="8">Methionine-tRNA ligase</fullName>
    </submittedName>
</protein>
<dbReference type="InterPro" id="IPR015413">
    <property type="entry name" value="Methionyl/Leucyl_tRNA_Synth"/>
</dbReference>
<evidence type="ECO:0000256" key="5">
    <source>
        <dbReference type="ARBA" id="ARBA00023146"/>
    </source>
</evidence>
<dbReference type="EMBL" id="LBVN01000019">
    <property type="protein sequence ID" value="KKQ86657.1"/>
    <property type="molecule type" value="Genomic_DNA"/>
</dbReference>
<evidence type="ECO:0000259" key="7">
    <source>
        <dbReference type="Pfam" id="PF09334"/>
    </source>
</evidence>
<keyword evidence="4 6" id="KW-0648">Protein biosynthesis</keyword>
<feature type="domain" description="Methionyl/Leucyl tRNA synthetase" evidence="7">
    <location>
        <begin position="38"/>
        <end position="180"/>
    </location>
</feature>
<dbReference type="PANTHER" id="PTHR43326:SF1">
    <property type="entry name" value="METHIONINE--TRNA LIGASE, MITOCHONDRIAL"/>
    <property type="match status" value="1"/>
</dbReference>
<sequence>MVKQLQGGKLPGAYAYGFYHFIIDEAQYDKIAIMSKNFYITTTLPYVNAEPHIGFALEIVQADVIARYHKGLGEKVVFNFGTDEHGQKIYQKALEENKDPQTYCDEYAKKFDALKVALNLSYTHFIRTTDPHHIVAAQEFWKLCYKNGFIYKKNYKQKYCVGCELEKSDSELVDGKCPIHPSSEIQTFEEENYFFKLSEFQNKLLKFYDKNICHRRFAGFFNFEA</sequence>
<dbReference type="InterPro" id="IPR023457">
    <property type="entry name" value="Met-tRNA_synth_2"/>
</dbReference>
<comment type="caution">
    <text evidence="8">The sequence shown here is derived from an EMBL/GenBank/DDBJ whole genome shotgun (WGS) entry which is preliminary data.</text>
</comment>
<dbReference type="GO" id="GO:0005524">
    <property type="term" value="F:ATP binding"/>
    <property type="evidence" value="ECO:0007669"/>
    <property type="project" value="UniProtKB-KW"/>
</dbReference>
<keyword evidence="3 6" id="KW-0067">ATP-binding</keyword>
<dbReference type="Pfam" id="PF09334">
    <property type="entry name" value="tRNA-synt_1g"/>
    <property type="match status" value="1"/>
</dbReference>
<dbReference type="InterPro" id="IPR033911">
    <property type="entry name" value="MetRS_core"/>
</dbReference>
<evidence type="ECO:0000256" key="6">
    <source>
        <dbReference type="RuleBase" id="RU363039"/>
    </source>
</evidence>
<gene>
    <name evidence="8" type="ORF">UT10_C0019G0017</name>
</gene>
<dbReference type="AlphaFoldDB" id="A0A0G0L6N5"/>
<dbReference type="GO" id="GO:0004825">
    <property type="term" value="F:methionine-tRNA ligase activity"/>
    <property type="evidence" value="ECO:0007669"/>
    <property type="project" value="InterPro"/>
</dbReference>
<dbReference type="InterPro" id="IPR014729">
    <property type="entry name" value="Rossmann-like_a/b/a_fold"/>
</dbReference>
<evidence type="ECO:0000256" key="2">
    <source>
        <dbReference type="ARBA" id="ARBA00022741"/>
    </source>
</evidence>
<dbReference type="Gene3D" id="3.40.50.620">
    <property type="entry name" value="HUPs"/>
    <property type="match status" value="1"/>
</dbReference>
<evidence type="ECO:0000256" key="4">
    <source>
        <dbReference type="ARBA" id="ARBA00022917"/>
    </source>
</evidence>
<dbReference type="Gene3D" id="2.170.220.10">
    <property type="match status" value="1"/>
</dbReference>
<keyword evidence="1 6" id="KW-0436">Ligase</keyword>
<evidence type="ECO:0000256" key="1">
    <source>
        <dbReference type="ARBA" id="ARBA00022598"/>
    </source>
</evidence>
<keyword evidence="2 6" id="KW-0547">Nucleotide-binding</keyword>
<evidence type="ECO:0000313" key="8">
    <source>
        <dbReference type="EMBL" id="KKQ86657.1"/>
    </source>
</evidence>
<dbReference type="SUPFAM" id="SSF52374">
    <property type="entry name" value="Nucleotidylyl transferase"/>
    <property type="match status" value="1"/>
</dbReference>
<accession>A0A0G0L6N5</accession>